<feature type="transmembrane region" description="Helical" evidence="7">
    <location>
        <begin position="161"/>
        <end position="180"/>
    </location>
</feature>
<feature type="transmembrane region" description="Helical" evidence="7">
    <location>
        <begin position="234"/>
        <end position="254"/>
    </location>
</feature>
<evidence type="ECO:0000259" key="8">
    <source>
        <dbReference type="PROSITE" id="PS50850"/>
    </source>
</evidence>
<evidence type="ECO:0000313" key="9">
    <source>
        <dbReference type="EMBL" id="BDE97449.1"/>
    </source>
</evidence>
<feature type="transmembrane region" description="Helical" evidence="7">
    <location>
        <begin position="12"/>
        <end position="30"/>
    </location>
</feature>
<evidence type="ECO:0000256" key="1">
    <source>
        <dbReference type="ARBA" id="ARBA00004651"/>
    </source>
</evidence>
<dbReference type="InterPro" id="IPR020846">
    <property type="entry name" value="MFS_dom"/>
</dbReference>
<dbReference type="SUPFAM" id="SSF103473">
    <property type="entry name" value="MFS general substrate transporter"/>
    <property type="match status" value="1"/>
</dbReference>
<organism evidence="9 10">
    <name type="scientific">Raoultibacter timonensis</name>
    <dbReference type="NCBI Taxonomy" id="1907662"/>
    <lineage>
        <taxon>Bacteria</taxon>
        <taxon>Bacillati</taxon>
        <taxon>Actinomycetota</taxon>
        <taxon>Coriobacteriia</taxon>
        <taxon>Eggerthellales</taxon>
        <taxon>Eggerthellaceae</taxon>
        <taxon>Raoultibacter</taxon>
    </lineage>
</organism>
<dbReference type="InterPro" id="IPR044772">
    <property type="entry name" value="NO3_transporter"/>
</dbReference>
<reference evidence="9 10" key="1">
    <citation type="submission" date="2022-01" db="EMBL/GenBank/DDBJ databases">
        <title>Novel bile acid biosynthetic pathways are enriched in the microbiome of centenarians.</title>
        <authorList>
            <person name="Sato Y."/>
            <person name="Atarashi K."/>
            <person name="Plichta R.D."/>
            <person name="Arai Y."/>
            <person name="Sasajima S."/>
            <person name="Kearney M.S."/>
            <person name="Suda W."/>
            <person name="Takeshita K."/>
            <person name="Sasaki T."/>
            <person name="Okamoto S."/>
            <person name="Skelly N.A."/>
            <person name="Okamura Y."/>
            <person name="Vlamakis H."/>
            <person name="Li Y."/>
            <person name="Tanoue T."/>
            <person name="Takei H."/>
            <person name="Nittono H."/>
            <person name="Narushima S."/>
            <person name="Irie J."/>
            <person name="Itoh H."/>
            <person name="Moriya K."/>
            <person name="Sugiura Y."/>
            <person name="Suematsu M."/>
            <person name="Moritoki N."/>
            <person name="Shibata S."/>
            <person name="Littman R.D."/>
            <person name="Fischbach A.M."/>
            <person name="Uwamino Y."/>
            <person name="Inoue T."/>
            <person name="Honda A."/>
            <person name="Hattori M."/>
            <person name="Murai T."/>
            <person name="Xavier J.R."/>
            <person name="Hirose N."/>
            <person name="Honda K."/>
        </authorList>
    </citation>
    <scope>NUCLEOTIDE SEQUENCE [LARGE SCALE GENOMIC DNA]</scope>
    <source>
        <strain evidence="9 10">CE91-St30</strain>
    </source>
</reference>
<keyword evidence="4 7" id="KW-1133">Transmembrane helix</keyword>
<gene>
    <name evidence="9" type="primary">narK</name>
    <name evidence="9" type="ORF">CE91St30_27820</name>
</gene>
<protein>
    <submittedName>
        <fullName evidence="9">MFS transporter</fullName>
    </submittedName>
</protein>
<keyword evidence="6 7" id="KW-0472">Membrane</keyword>
<evidence type="ECO:0000256" key="6">
    <source>
        <dbReference type="ARBA" id="ARBA00023136"/>
    </source>
</evidence>
<comment type="subcellular location">
    <subcellularLocation>
        <location evidence="1">Cell membrane</location>
        <topology evidence="1">Multi-pass membrane protein</topology>
    </subcellularLocation>
</comment>
<keyword evidence="10" id="KW-1185">Reference proteome</keyword>
<evidence type="ECO:0000256" key="3">
    <source>
        <dbReference type="ARBA" id="ARBA00022692"/>
    </source>
</evidence>
<evidence type="ECO:0000256" key="2">
    <source>
        <dbReference type="ARBA" id="ARBA00008432"/>
    </source>
</evidence>
<feature type="transmembrane region" description="Helical" evidence="7">
    <location>
        <begin position="92"/>
        <end position="113"/>
    </location>
</feature>
<feature type="transmembrane region" description="Helical" evidence="7">
    <location>
        <begin position="42"/>
        <end position="59"/>
    </location>
</feature>
<dbReference type="EMBL" id="AP025564">
    <property type="protein sequence ID" value="BDE97449.1"/>
    <property type="molecule type" value="Genomic_DNA"/>
</dbReference>
<feature type="transmembrane region" description="Helical" evidence="7">
    <location>
        <begin position="291"/>
        <end position="313"/>
    </location>
</feature>
<comment type="similarity">
    <text evidence="2">Belongs to the major facilitator superfamily. Nitrate/nitrite porter (TC 2.A.1.8) family.</text>
</comment>
<feature type="transmembrane region" description="Helical" evidence="7">
    <location>
        <begin position="266"/>
        <end position="285"/>
    </location>
</feature>
<evidence type="ECO:0000256" key="4">
    <source>
        <dbReference type="ARBA" id="ARBA00022989"/>
    </source>
</evidence>
<dbReference type="Proteomes" id="UP001320544">
    <property type="component" value="Chromosome"/>
</dbReference>
<feature type="transmembrane region" description="Helical" evidence="7">
    <location>
        <begin position="66"/>
        <end position="86"/>
    </location>
</feature>
<proteinExistence type="inferred from homology"/>
<feature type="domain" description="Major facilitator superfamily (MFS) profile" evidence="8">
    <location>
        <begin position="4"/>
        <end position="378"/>
    </location>
</feature>
<dbReference type="PROSITE" id="PS50850">
    <property type="entry name" value="MFS"/>
    <property type="match status" value="1"/>
</dbReference>
<keyword evidence="5" id="KW-0534">Nitrate assimilation</keyword>
<dbReference type="PANTHER" id="PTHR23515">
    <property type="entry name" value="HIGH-AFFINITY NITRATE TRANSPORTER 2.3"/>
    <property type="match status" value="1"/>
</dbReference>
<sequence>MKRAQLPLQTFDLIAGFMVWVILSSLLPYIKHDIFIPDDMVALVTAVPVILGSVLRIPFGYYANLLGARTVFLASFVALLFPVYFISEASTYVDLLIGGVFLGFGGAIFSVGVTSLPKYYPKEKHGFVNGVYGFGNMGTAITTYAAPVLAVHFGWQLAVKFYLGLLLAMVALNFFLGDRGEPRVKTPIARQIKAVWKNEKLWFFSLFYFVTFGAFVAFTVFLPNFLVSDFGIDGVTAGILTSVFIVTAACVRVLGGWLSDRLDCWGLLIGVFAGMIAGALVLAMLPGFELFMVGVYVISIACGIGNGVVFKLVPTYFVEQAGPVNGIVSMMGGLGGFFPPLVLSAFLSATGSYTLGFVAFACFILACLASVVWLKRSESRKRRGVAAE</sequence>
<feature type="transmembrane region" description="Helical" evidence="7">
    <location>
        <begin position="325"/>
        <end position="347"/>
    </location>
</feature>
<dbReference type="CDD" id="cd17341">
    <property type="entry name" value="MFS_NRT2_like"/>
    <property type="match status" value="1"/>
</dbReference>
<dbReference type="Gene3D" id="1.20.1250.20">
    <property type="entry name" value="MFS general substrate transporter like domains"/>
    <property type="match status" value="2"/>
</dbReference>
<evidence type="ECO:0000256" key="5">
    <source>
        <dbReference type="ARBA" id="ARBA00023063"/>
    </source>
</evidence>
<feature type="transmembrane region" description="Helical" evidence="7">
    <location>
        <begin position="353"/>
        <end position="374"/>
    </location>
</feature>
<feature type="transmembrane region" description="Helical" evidence="7">
    <location>
        <begin position="134"/>
        <end position="155"/>
    </location>
</feature>
<name>A0ABM7WM14_9ACTN</name>
<dbReference type="Pfam" id="PF07690">
    <property type="entry name" value="MFS_1"/>
    <property type="match status" value="1"/>
</dbReference>
<evidence type="ECO:0000313" key="10">
    <source>
        <dbReference type="Proteomes" id="UP001320544"/>
    </source>
</evidence>
<dbReference type="InterPro" id="IPR036259">
    <property type="entry name" value="MFS_trans_sf"/>
</dbReference>
<feature type="transmembrane region" description="Helical" evidence="7">
    <location>
        <begin position="201"/>
        <end position="222"/>
    </location>
</feature>
<dbReference type="InterPro" id="IPR011701">
    <property type="entry name" value="MFS"/>
</dbReference>
<dbReference type="RefSeq" id="WP_102379917.1">
    <property type="nucleotide sequence ID" value="NZ_AP025564.1"/>
</dbReference>
<accession>A0ABM7WM14</accession>
<keyword evidence="3 7" id="KW-0812">Transmembrane</keyword>
<evidence type="ECO:0000256" key="7">
    <source>
        <dbReference type="SAM" id="Phobius"/>
    </source>
</evidence>